<reference evidence="7" key="1">
    <citation type="submission" date="2016-10" db="EMBL/GenBank/DDBJ databases">
        <authorList>
            <person name="Varghese N."/>
        </authorList>
    </citation>
    <scope>NUCLEOTIDE SEQUENCE [LARGE SCALE GENOMIC DNA]</scope>
    <source>
        <strain evidence="7">DSM 21843</strain>
    </source>
</reference>
<dbReference type="SUPFAM" id="SSF46894">
    <property type="entry name" value="C-terminal effector domain of the bipartite response regulators"/>
    <property type="match status" value="1"/>
</dbReference>
<dbReference type="RefSeq" id="WP_066660942.1">
    <property type="nucleotide sequence ID" value="NZ_CP011402.1"/>
</dbReference>
<keyword evidence="3" id="KW-0804">Transcription</keyword>
<dbReference type="PANTHER" id="PTHR44688">
    <property type="entry name" value="DNA-BINDING TRANSCRIPTIONAL ACTIVATOR DEVR_DOSR"/>
    <property type="match status" value="1"/>
</dbReference>
<evidence type="ECO:0000313" key="6">
    <source>
        <dbReference type="EMBL" id="SEO66047.1"/>
    </source>
</evidence>
<keyword evidence="1" id="KW-0805">Transcription regulation</keyword>
<gene>
    <name evidence="6" type="ORF">SAMN02910314_00837</name>
</gene>
<feature type="transmembrane region" description="Helical" evidence="4">
    <location>
        <begin position="12"/>
        <end position="32"/>
    </location>
</feature>
<feature type="transmembrane region" description="Helical" evidence="4">
    <location>
        <begin position="44"/>
        <end position="63"/>
    </location>
</feature>
<proteinExistence type="predicted"/>
<feature type="transmembrane region" description="Helical" evidence="4">
    <location>
        <begin position="324"/>
        <end position="347"/>
    </location>
</feature>
<dbReference type="Gene3D" id="1.10.10.10">
    <property type="entry name" value="Winged helix-like DNA-binding domain superfamily/Winged helix DNA-binding domain"/>
    <property type="match status" value="1"/>
</dbReference>
<feature type="transmembrane region" description="Helical" evidence="4">
    <location>
        <begin position="204"/>
        <end position="225"/>
    </location>
</feature>
<evidence type="ECO:0000313" key="7">
    <source>
        <dbReference type="Proteomes" id="UP000182975"/>
    </source>
</evidence>
<feature type="transmembrane region" description="Helical" evidence="4">
    <location>
        <begin position="291"/>
        <end position="312"/>
    </location>
</feature>
<dbReference type="CDD" id="cd06170">
    <property type="entry name" value="LuxR_C_like"/>
    <property type="match status" value="1"/>
</dbReference>
<dbReference type="PANTHER" id="PTHR44688:SF16">
    <property type="entry name" value="DNA-BINDING TRANSCRIPTIONAL ACTIVATOR DEVR_DOSR"/>
    <property type="match status" value="1"/>
</dbReference>
<keyword evidence="4" id="KW-1133">Transmembrane helix</keyword>
<keyword evidence="4" id="KW-0472">Membrane</keyword>
<evidence type="ECO:0000256" key="2">
    <source>
        <dbReference type="ARBA" id="ARBA00023125"/>
    </source>
</evidence>
<evidence type="ECO:0000256" key="1">
    <source>
        <dbReference type="ARBA" id="ARBA00023015"/>
    </source>
</evidence>
<keyword evidence="7" id="KW-1185">Reference proteome</keyword>
<feature type="domain" description="HTH luxR-type" evidence="5">
    <location>
        <begin position="409"/>
        <end position="473"/>
    </location>
</feature>
<dbReference type="InterPro" id="IPR036388">
    <property type="entry name" value="WH-like_DNA-bd_sf"/>
</dbReference>
<dbReference type="PRINTS" id="PR00038">
    <property type="entry name" value="HTHLUXR"/>
</dbReference>
<feature type="transmembrane region" description="Helical" evidence="4">
    <location>
        <begin position="101"/>
        <end position="123"/>
    </location>
</feature>
<name>A0A172RX08_9ACTN</name>
<feature type="transmembrane region" description="Helical" evidence="4">
    <location>
        <begin position="135"/>
        <end position="152"/>
    </location>
</feature>
<dbReference type="KEGG" id="ddt:AAY81_02410"/>
<dbReference type="GO" id="GO:0003677">
    <property type="term" value="F:DNA binding"/>
    <property type="evidence" value="ECO:0007669"/>
    <property type="project" value="UniProtKB-KW"/>
</dbReference>
<dbReference type="Proteomes" id="UP000182975">
    <property type="component" value="Unassembled WGS sequence"/>
</dbReference>
<dbReference type="GO" id="GO:0006355">
    <property type="term" value="P:regulation of DNA-templated transcription"/>
    <property type="evidence" value="ECO:0007669"/>
    <property type="project" value="InterPro"/>
</dbReference>
<keyword evidence="4" id="KW-0812">Transmembrane</keyword>
<feature type="transmembrane region" description="Helical" evidence="4">
    <location>
        <begin position="75"/>
        <end position="95"/>
    </location>
</feature>
<accession>A0A172RX08</accession>
<dbReference type="InterPro" id="IPR000792">
    <property type="entry name" value="Tscrpt_reg_LuxR_C"/>
</dbReference>
<evidence type="ECO:0000256" key="3">
    <source>
        <dbReference type="ARBA" id="ARBA00023163"/>
    </source>
</evidence>
<dbReference type="InterPro" id="IPR016032">
    <property type="entry name" value="Sig_transdc_resp-reg_C-effctor"/>
</dbReference>
<dbReference type="OrthoDB" id="3173043at2"/>
<dbReference type="AlphaFoldDB" id="A0A172RX08"/>
<dbReference type="SMART" id="SM00421">
    <property type="entry name" value="HTH_LUXR"/>
    <property type="match status" value="1"/>
</dbReference>
<feature type="transmembrane region" description="Helical" evidence="4">
    <location>
        <begin position="158"/>
        <end position="176"/>
    </location>
</feature>
<protein>
    <submittedName>
        <fullName evidence="6">Regulatory protein, luxR family</fullName>
    </submittedName>
</protein>
<feature type="transmembrane region" description="Helical" evidence="4">
    <location>
        <begin position="359"/>
        <end position="377"/>
    </location>
</feature>
<keyword evidence="2" id="KW-0238">DNA-binding</keyword>
<feature type="transmembrane region" description="Helical" evidence="4">
    <location>
        <begin position="237"/>
        <end position="257"/>
    </location>
</feature>
<feature type="transmembrane region" description="Helical" evidence="4">
    <location>
        <begin position="264"/>
        <end position="285"/>
    </location>
</feature>
<dbReference type="STRING" id="79604.AAY81_02410"/>
<evidence type="ECO:0000259" key="5">
    <source>
        <dbReference type="PROSITE" id="PS50043"/>
    </source>
</evidence>
<dbReference type="SUPFAM" id="SSF103473">
    <property type="entry name" value="MFS general substrate transporter"/>
    <property type="match status" value="1"/>
</dbReference>
<dbReference type="InterPro" id="IPR036259">
    <property type="entry name" value="MFS_trans_sf"/>
</dbReference>
<evidence type="ECO:0000256" key="4">
    <source>
        <dbReference type="SAM" id="Phobius"/>
    </source>
</evidence>
<sequence length="473" mass="50591">MLQSKPRFWAAVAGYACFLALNSFSLWGFTFLPRTLLGADASDTWRIALSITNILTFFVIAAVGARGKRIAEKNVLLSATLAVSAGLILLLGQVFAPAFGLALASGACLGAGTTLLFLCWIRVFASIGTPSAKKVLVFGSALSFAPFSLYLATPSEGILFAVFVMAFATLVLLYCVKESSETESKAAPATAPTRESTQPLFKPLLCIAMIGLIAAVISGIANGGAPTEPLDFTQQALLIHLQNIVSASIMGVCWIALKKDPSITATYTVVFPIIATTMLLFAVVPDPLHPMLSFLSSAFFVVFSMVVPMQSITLAQQRNLPIDFVYGLMAGVLYLAEGIGSILIGSLQSAFASMAAQPLVLAFLLLYACSLVMFFVLHKQKDGADTPERAIAEQSAEQERDILKEKAESLGASHGLTTRQIEVLNLVAHGYDAPSIAKKLFISENTVRTHLKRIYTLLNVHSKQEIIDSLNAA</sequence>
<dbReference type="Pfam" id="PF00196">
    <property type="entry name" value="GerE"/>
    <property type="match status" value="1"/>
</dbReference>
<organism evidence="6 7">
    <name type="scientific">Denitrobacterium detoxificans</name>
    <dbReference type="NCBI Taxonomy" id="79604"/>
    <lineage>
        <taxon>Bacteria</taxon>
        <taxon>Bacillati</taxon>
        <taxon>Actinomycetota</taxon>
        <taxon>Coriobacteriia</taxon>
        <taxon>Eggerthellales</taxon>
        <taxon>Eggerthellaceae</taxon>
        <taxon>Denitrobacterium</taxon>
    </lineage>
</organism>
<dbReference type="PATRIC" id="fig|79604.3.peg.486"/>
<dbReference type="PROSITE" id="PS50043">
    <property type="entry name" value="HTH_LUXR_2"/>
    <property type="match status" value="1"/>
</dbReference>
<dbReference type="EMBL" id="FOEC01000003">
    <property type="protein sequence ID" value="SEO66047.1"/>
    <property type="molecule type" value="Genomic_DNA"/>
</dbReference>